<proteinExistence type="predicted"/>
<keyword evidence="1" id="KW-0175">Coiled coil</keyword>
<name>A0ABS8BPF1_9NEIS</name>
<sequence length="119" mass="13188">MATKKPRVPILFEVEDYEVVKRLAELQGTSFSKIVAELIHEVVPQLKGVLVALEQAKAASEKLTPEAKARLRAKMEGKEAEAIEAMEELRKELDDGLQMGLDLMAQEIEAELNTGNEKA</sequence>
<comment type="caution">
    <text evidence="2">The sequence shown here is derived from an EMBL/GenBank/DDBJ whole genome shotgun (WGS) entry which is preliminary data.</text>
</comment>
<organism evidence="2 3">
    <name type="scientific">Deefgea salmonis</name>
    <dbReference type="NCBI Taxonomy" id="2875502"/>
    <lineage>
        <taxon>Bacteria</taxon>
        <taxon>Pseudomonadati</taxon>
        <taxon>Pseudomonadota</taxon>
        <taxon>Betaproteobacteria</taxon>
        <taxon>Neisseriales</taxon>
        <taxon>Chitinibacteraceae</taxon>
        <taxon>Deefgea</taxon>
    </lineage>
</organism>
<gene>
    <name evidence="2" type="ORF">LG219_15230</name>
</gene>
<dbReference type="Proteomes" id="UP001198034">
    <property type="component" value="Unassembled WGS sequence"/>
</dbReference>
<evidence type="ECO:0000313" key="3">
    <source>
        <dbReference type="Proteomes" id="UP001198034"/>
    </source>
</evidence>
<evidence type="ECO:0000256" key="1">
    <source>
        <dbReference type="SAM" id="Coils"/>
    </source>
</evidence>
<dbReference type="RefSeq" id="WP_226765281.1">
    <property type="nucleotide sequence ID" value="NZ_JAJAWG010000024.1"/>
</dbReference>
<keyword evidence="3" id="KW-1185">Reference proteome</keyword>
<feature type="coiled-coil region" evidence="1">
    <location>
        <begin position="68"/>
        <end position="95"/>
    </location>
</feature>
<reference evidence="2 3" key="1">
    <citation type="submission" date="2021-10" db="EMBL/GenBank/DDBJ databases">
        <authorList>
            <person name="Chen M."/>
        </authorList>
    </citation>
    <scope>NUCLEOTIDE SEQUENCE [LARGE SCALE GENOMIC DNA]</scope>
    <source>
        <strain evidence="2 3">H3-26</strain>
    </source>
</reference>
<evidence type="ECO:0008006" key="4">
    <source>
        <dbReference type="Google" id="ProtNLM"/>
    </source>
</evidence>
<protein>
    <recommendedName>
        <fullName evidence="4">Arc-like DNA binding domain-containing protein</fullName>
    </recommendedName>
</protein>
<evidence type="ECO:0000313" key="2">
    <source>
        <dbReference type="EMBL" id="MCB5197607.1"/>
    </source>
</evidence>
<accession>A0ABS8BPF1</accession>
<dbReference type="EMBL" id="JAJAWG010000024">
    <property type="protein sequence ID" value="MCB5197607.1"/>
    <property type="molecule type" value="Genomic_DNA"/>
</dbReference>